<dbReference type="Proteomes" id="UP000008394">
    <property type="component" value="Chromosome"/>
</dbReference>
<evidence type="ECO:0000313" key="2">
    <source>
        <dbReference type="EMBL" id="AEK30492.1"/>
    </source>
</evidence>
<dbReference type="AlphaFoldDB" id="A0A806FW02"/>
<reference evidence="2 3" key="1">
    <citation type="journal article" date="2011" name="J. Bacteriol.">
        <title>Genome Sequence of the Probiotic Strain Bifidobacterium animalis subsp. lactis CNCM I-2494.</title>
        <authorList>
            <person name="Chervaux C."/>
            <person name="Grimaldi C."/>
            <person name="Bolotin A."/>
            <person name="Quinquis B."/>
            <person name="Legrain-Raspaud S."/>
            <person name="van Hylckama Vlieg J.E."/>
            <person name="Denariaz G."/>
            <person name="Smokvina T."/>
        </authorList>
    </citation>
    <scope>NUCLEOTIDE SEQUENCE [LARGE SCALE GENOMIC DNA]</scope>
    <source>
        <strain evidence="2 3">CNCM I-2494</strain>
    </source>
</reference>
<evidence type="ECO:0000313" key="3">
    <source>
        <dbReference type="Proteomes" id="UP000008394"/>
    </source>
</evidence>
<proteinExistence type="predicted"/>
<name>A0A806FW02_BIFAN</name>
<organism evidence="2 3">
    <name type="scientific">Bifidobacterium animalis subsp. lactis CNCM I-2494</name>
    <dbReference type="NCBI Taxonomy" id="1042403"/>
    <lineage>
        <taxon>Bacteria</taxon>
        <taxon>Bacillati</taxon>
        <taxon>Actinomycetota</taxon>
        <taxon>Actinomycetes</taxon>
        <taxon>Bifidobacteriales</taxon>
        <taxon>Bifidobacteriaceae</taxon>
        <taxon>Bifidobacterium</taxon>
    </lineage>
</organism>
<gene>
    <name evidence="2" type="ORF">BALAC2494_01670</name>
</gene>
<accession>A0A806FW02</accession>
<dbReference type="KEGG" id="bnm:BALAC2494_01670"/>
<protein>
    <submittedName>
        <fullName evidence="2">Hypothetical cytosolic protein</fullName>
    </submittedName>
</protein>
<evidence type="ECO:0000256" key="1">
    <source>
        <dbReference type="SAM" id="MobiDB-lite"/>
    </source>
</evidence>
<feature type="region of interest" description="Disordered" evidence="1">
    <location>
        <begin position="180"/>
        <end position="203"/>
    </location>
</feature>
<feature type="compositionally biased region" description="Basic and acidic residues" evidence="1">
    <location>
        <begin position="180"/>
        <end position="197"/>
    </location>
</feature>
<dbReference type="EMBL" id="CP002915">
    <property type="protein sequence ID" value="AEK30492.1"/>
    <property type="molecule type" value="Genomic_DNA"/>
</dbReference>
<sequence>MLDQRHRGNSSHMTSNDQCLTIEQRDIVLLPGMHGDDPTCAGAHRHRADVRNDMEAREGEPPHTRMPPVLIHRRDVRDVVRRHHRPSRLPHIRHPFAHQLANDVIRIGRMQMVHQMECVAATHIDDVAGLQSRTYLSGGHTFGIHHLHPQSSEREPYAHEPDKHPIRLHRARRRYECHADATQRAELTSQHRHEPCARRGQNQRGTAYVRVHIHMASPRCRSSATLEPNIRHRHVFL</sequence>